<dbReference type="InterPro" id="IPR034660">
    <property type="entry name" value="DinB/YfiT-like"/>
</dbReference>
<organism evidence="2 3">
    <name type="scientific">Paracidobacterium acidisoli</name>
    <dbReference type="NCBI Taxonomy" id="2303751"/>
    <lineage>
        <taxon>Bacteria</taxon>
        <taxon>Pseudomonadati</taxon>
        <taxon>Acidobacteriota</taxon>
        <taxon>Terriglobia</taxon>
        <taxon>Terriglobales</taxon>
        <taxon>Acidobacteriaceae</taxon>
        <taxon>Paracidobacterium</taxon>
    </lineage>
</organism>
<gene>
    <name evidence="2" type="ORF">D0Y96_11295</name>
</gene>
<dbReference type="EMBL" id="QVQT01000004">
    <property type="protein sequence ID" value="RFU16015.1"/>
    <property type="molecule type" value="Genomic_DNA"/>
</dbReference>
<comment type="caution">
    <text evidence="2">The sequence shown here is derived from an EMBL/GenBank/DDBJ whole genome shotgun (WGS) entry which is preliminary data.</text>
</comment>
<reference evidence="2 3" key="1">
    <citation type="submission" date="2018-08" db="EMBL/GenBank/DDBJ databases">
        <title>Acidipila sp. 4G-K13, an acidobacterium isolated from forest soil.</title>
        <authorList>
            <person name="Gao Z.-H."/>
            <person name="Qiu L.-H."/>
        </authorList>
    </citation>
    <scope>NUCLEOTIDE SEQUENCE [LARGE SCALE GENOMIC DNA]</scope>
    <source>
        <strain evidence="2 3">4G-K13</strain>
    </source>
</reference>
<sequence length="221" mass="23844">MATMAVVIEPAIDRRWCRSYGSGQAKARAGTAIQQRKTAFREDTLMKRLIWLAIAGLAAPLALSAQTTANPIVSSAREIYARQSKLIVAAAEEMPADKYSYHPTPDQWSFGKVTSHIAMSSYAVCSMLSGTAVPDGAKVSDTDSKDQIVAGVKAAFDFCDKALGGLQDSSLGDTITFFRGTHAPRARALFELTGDLQDHYSQQAGYLRLNGMLPPSAKPRK</sequence>
<dbReference type="SUPFAM" id="SSF109854">
    <property type="entry name" value="DinB/YfiT-like putative metalloenzymes"/>
    <property type="match status" value="1"/>
</dbReference>
<dbReference type="Pfam" id="PF12867">
    <property type="entry name" value="DinB_2"/>
    <property type="match status" value="1"/>
</dbReference>
<name>A0A372IMB5_9BACT</name>
<proteinExistence type="predicted"/>
<dbReference type="AlphaFoldDB" id="A0A372IMB5"/>
<dbReference type="InterPro" id="IPR024775">
    <property type="entry name" value="DinB-like"/>
</dbReference>
<feature type="domain" description="DinB-like" evidence="1">
    <location>
        <begin position="85"/>
        <end position="202"/>
    </location>
</feature>
<accession>A0A372IMB5</accession>
<evidence type="ECO:0000259" key="1">
    <source>
        <dbReference type="Pfam" id="PF12867"/>
    </source>
</evidence>
<protein>
    <submittedName>
        <fullName evidence="2">DinB family protein</fullName>
    </submittedName>
</protein>
<dbReference type="Proteomes" id="UP000264702">
    <property type="component" value="Unassembled WGS sequence"/>
</dbReference>
<dbReference type="Gene3D" id="1.20.120.450">
    <property type="entry name" value="dinb family like domain"/>
    <property type="match status" value="1"/>
</dbReference>
<keyword evidence="3" id="KW-1185">Reference proteome</keyword>
<evidence type="ECO:0000313" key="2">
    <source>
        <dbReference type="EMBL" id="RFU16015.1"/>
    </source>
</evidence>
<evidence type="ECO:0000313" key="3">
    <source>
        <dbReference type="Proteomes" id="UP000264702"/>
    </source>
</evidence>